<gene>
    <name evidence="5 6" type="primary">menG</name>
    <name evidence="6" type="ORF">FAK_33900</name>
</gene>
<comment type="pathway">
    <text evidence="5">Quinol/quinone metabolism; menaquinone biosynthesis; menaquinol from 1,4-dihydroxy-2-naphthoate: step 2/2.</text>
</comment>
<organism evidence="6 7">
    <name type="scientific">Desulfoferula mesophila</name>
    <dbReference type="NCBI Taxonomy" id="3058419"/>
    <lineage>
        <taxon>Bacteria</taxon>
        <taxon>Pseudomonadati</taxon>
        <taxon>Thermodesulfobacteriota</taxon>
        <taxon>Desulfarculia</taxon>
        <taxon>Desulfarculales</taxon>
        <taxon>Desulfarculaceae</taxon>
        <taxon>Desulfoferula</taxon>
    </lineage>
</organism>
<dbReference type="GO" id="GO:0032259">
    <property type="term" value="P:methylation"/>
    <property type="evidence" value="ECO:0007669"/>
    <property type="project" value="UniProtKB-KW"/>
</dbReference>
<dbReference type="KEGG" id="dmp:FAK_33900"/>
<keyword evidence="4 5" id="KW-0949">S-adenosyl-L-methionine</keyword>
<evidence type="ECO:0000256" key="4">
    <source>
        <dbReference type="ARBA" id="ARBA00022691"/>
    </source>
</evidence>
<dbReference type="Pfam" id="PF01209">
    <property type="entry name" value="Ubie_methyltran"/>
    <property type="match status" value="1"/>
</dbReference>
<dbReference type="PANTHER" id="PTHR43591:SF24">
    <property type="entry name" value="2-METHOXY-6-POLYPRENYL-1,4-BENZOQUINOL METHYLASE, MITOCHONDRIAL"/>
    <property type="match status" value="1"/>
</dbReference>
<dbReference type="SUPFAM" id="SSF53335">
    <property type="entry name" value="S-adenosyl-L-methionine-dependent methyltransferases"/>
    <property type="match status" value="1"/>
</dbReference>
<name>A0AAU9EP80_9BACT</name>
<dbReference type="InterPro" id="IPR023576">
    <property type="entry name" value="UbiE/COQ5_MeTrFase_CS"/>
</dbReference>
<dbReference type="HAMAP" id="MF_01813">
    <property type="entry name" value="MenG_UbiE_methyltr"/>
    <property type="match status" value="1"/>
</dbReference>
<evidence type="ECO:0000313" key="7">
    <source>
        <dbReference type="Proteomes" id="UP001366166"/>
    </source>
</evidence>
<comment type="similarity">
    <text evidence="5">Belongs to the class I-like SAM-binding methyltransferase superfamily. MenG/UbiE family.</text>
</comment>
<dbReference type="AlphaFoldDB" id="A0AAU9EP80"/>
<feature type="binding site" evidence="5">
    <location>
        <begin position="106"/>
        <end position="107"/>
    </location>
    <ligand>
        <name>S-adenosyl-L-methionine</name>
        <dbReference type="ChEBI" id="CHEBI:59789"/>
    </ligand>
</feature>
<proteinExistence type="inferred from homology"/>
<sequence>MRDEATQISQVRRIFNQVVPVYDLLNHVLSAGQDLHWRDFTARAMRLGPGAKVLDVATGTGDLALAEAALPQKPLVVGLDLVPAMLGPAKAKVARRGARVRLMAGDGTALPFAAATFDAVSIAFGIRNIPRRVAALTEVRRVLRPGGRVYVLEFTTPQRPLVRRLYRRYLMHLLPKIGGLISGDEFGYRYLAETIMEFPTPAAFRQEMAEAGLVAPRSHALTKGVAWLHVAERPL</sequence>
<dbReference type="GO" id="GO:0009234">
    <property type="term" value="P:menaquinone biosynthetic process"/>
    <property type="evidence" value="ECO:0007669"/>
    <property type="project" value="UniProtKB-UniRule"/>
</dbReference>
<evidence type="ECO:0000256" key="2">
    <source>
        <dbReference type="ARBA" id="ARBA00022603"/>
    </source>
</evidence>
<dbReference type="GO" id="GO:0043770">
    <property type="term" value="F:demethylmenaquinone methyltransferase activity"/>
    <property type="evidence" value="ECO:0007669"/>
    <property type="project" value="UniProtKB-UniRule"/>
</dbReference>
<feature type="binding site" evidence="5">
    <location>
        <position position="80"/>
    </location>
    <ligand>
        <name>S-adenosyl-L-methionine</name>
        <dbReference type="ChEBI" id="CHEBI:59789"/>
    </ligand>
</feature>
<evidence type="ECO:0000313" key="6">
    <source>
        <dbReference type="EMBL" id="BEQ16324.1"/>
    </source>
</evidence>
<comment type="catalytic activity">
    <reaction evidence="5">
        <text>a 2-demethylmenaquinol + S-adenosyl-L-methionine = a menaquinol + S-adenosyl-L-homocysteine + H(+)</text>
        <dbReference type="Rhea" id="RHEA:42640"/>
        <dbReference type="Rhea" id="RHEA-COMP:9539"/>
        <dbReference type="Rhea" id="RHEA-COMP:9563"/>
        <dbReference type="ChEBI" id="CHEBI:15378"/>
        <dbReference type="ChEBI" id="CHEBI:18151"/>
        <dbReference type="ChEBI" id="CHEBI:55437"/>
        <dbReference type="ChEBI" id="CHEBI:57856"/>
        <dbReference type="ChEBI" id="CHEBI:59789"/>
        <dbReference type="EC" id="2.1.1.163"/>
    </reaction>
</comment>
<evidence type="ECO:0000256" key="1">
    <source>
        <dbReference type="ARBA" id="ARBA00022428"/>
    </source>
</evidence>
<evidence type="ECO:0000256" key="3">
    <source>
        <dbReference type="ARBA" id="ARBA00022679"/>
    </source>
</evidence>
<dbReference type="InterPro" id="IPR029063">
    <property type="entry name" value="SAM-dependent_MTases_sf"/>
</dbReference>
<feature type="binding site" evidence="5">
    <location>
        <position position="60"/>
    </location>
    <ligand>
        <name>S-adenosyl-L-methionine</name>
        <dbReference type="ChEBI" id="CHEBI:59789"/>
    </ligand>
</feature>
<reference evidence="7" key="1">
    <citation type="journal article" date="2023" name="Arch. Microbiol.">
        <title>Desulfoferula mesophilus gen. nov. sp. nov., a mesophilic sulfate-reducing bacterium isolated from a brackish lake sediment.</title>
        <authorList>
            <person name="Watanabe T."/>
            <person name="Yabe T."/>
            <person name="Tsuji J.M."/>
            <person name="Fukui M."/>
        </authorList>
    </citation>
    <scope>NUCLEOTIDE SEQUENCE [LARGE SCALE GENOMIC DNA]</scope>
    <source>
        <strain evidence="7">12FAK</strain>
    </source>
</reference>
<dbReference type="NCBIfam" id="TIGR01934">
    <property type="entry name" value="MenG_MenH_UbiE"/>
    <property type="match status" value="1"/>
</dbReference>
<keyword evidence="2 5" id="KW-0489">Methyltransferase</keyword>
<keyword evidence="1 5" id="KW-0474">Menaquinone biosynthesis</keyword>
<dbReference type="Gene3D" id="3.40.50.150">
    <property type="entry name" value="Vaccinia Virus protein VP39"/>
    <property type="match status" value="1"/>
</dbReference>
<dbReference type="Proteomes" id="UP001366166">
    <property type="component" value="Chromosome"/>
</dbReference>
<dbReference type="RefSeq" id="WP_338601989.1">
    <property type="nucleotide sequence ID" value="NZ_AP028679.1"/>
</dbReference>
<dbReference type="PANTHER" id="PTHR43591">
    <property type="entry name" value="METHYLTRANSFERASE"/>
    <property type="match status" value="1"/>
</dbReference>
<dbReference type="InterPro" id="IPR004033">
    <property type="entry name" value="UbiE/COQ5_MeTrFase"/>
</dbReference>
<dbReference type="PROSITE" id="PS01184">
    <property type="entry name" value="UBIE_2"/>
    <property type="match status" value="1"/>
</dbReference>
<protein>
    <recommendedName>
        <fullName evidence="5">Demethylmenaquinone methyltransferase</fullName>
        <ecNumber evidence="5">2.1.1.163</ecNumber>
    </recommendedName>
</protein>
<dbReference type="PROSITE" id="PS01183">
    <property type="entry name" value="UBIE_1"/>
    <property type="match status" value="1"/>
</dbReference>
<accession>A0AAU9EP80</accession>
<evidence type="ECO:0000256" key="5">
    <source>
        <dbReference type="HAMAP-Rule" id="MF_01813"/>
    </source>
</evidence>
<dbReference type="CDD" id="cd02440">
    <property type="entry name" value="AdoMet_MTases"/>
    <property type="match status" value="1"/>
</dbReference>
<dbReference type="EMBL" id="AP028679">
    <property type="protein sequence ID" value="BEQ16324.1"/>
    <property type="molecule type" value="Genomic_DNA"/>
</dbReference>
<dbReference type="PROSITE" id="PS51608">
    <property type="entry name" value="SAM_MT_UBIE"/>
    <property type="match status" value="1"/>
</dbReference>
<keyword evidence="7" id="KW-1185">Reference proteome</keyword>
<keyword evidence="3 5" id="KW-0808">Transferase</keyword>
<dbReference type="EC" id="2.1.1.163" evidence="5"/>
<comment type="function">
    <text evidence="5">Methyltransferase required for the conversion of demethylmenaquinol (DMKH2) to menaquinol (MKH2).</text>
</comment>
<comment type="caution">
    <text evidence="5">Lacks conserved residue(s) required for the propagation of feature annotation.</text>
</comment>